<comment type="caution">
    <text evidence="2">The sequence shown here is derived from an EMBL/GenBank/DDBJ whole genome shotgun (WGS) entry which is preliminary data.</text>
</comment>
<evidence type="ECO:0000313" key="2">
    <source>
        <dbReference type="EMBL" id="RYQ93247.1"/>
    </source>
</evidence>
<feature type="domain" description="Aminotransferase-like plant mobile" evidence="1">
    <location>
        <begin position="1"/>
        <end position="170"/>
    </location>
</feature>
<organism evidence="2 3">
    <name type="scientific">Arachis hypogaea</name>
    <name type="common">Peanut</name>
    <dbReference type="NCBI Taxonomy" id="3818"/>
    <lineage>
        <taxon>Eukaryota</taxon>
        <taxon>Viridiplantae</taxon>
        <taxon>Streptophyta</taxon>
        <taxon>Embryophyta</taxon>
        <taxon>Tracheophyta</taxon>
        <taxon>Spermatophyta</taxon>
        <taxon>Magnoliopsida</taxon>
        <taxon>eudicotyledons</taxon>
        <taxon>Gunneridae</taxon>
        <taxon>Pentapetalae</taxon>
        <taxon>rosids</taxon>
        <taxon>fabids</taxon>
        <taxon>Fabales</taxon>
        <taxon>Fabaceae</taxon>
        <taxon>Papilionoideae</taxon>
        <taxon>50 kb inversion clade</taxon>
        <taxon>dalbergioids sensu lato</taxon>
        <taxon>Dalbergieae</taxon>
        <taxon>Pterocarpus clade</taxon>
        <taxon>Arachis</taxon>
    </lineage>
</organism>
<keyword evidence="3" id="KW-1185">Reference proteome</keyword>
<sequence>MIGGYLLTDKLNNTVHLRWLPLLDDFERCRRLSWGSAVLAWTYHSLCHAAHRRTTDITGCTPLLRFPRLCPPDRAVYMFPMAARLIGLEQQTMDYHQQRLLRWRQNLDRVLFDEFVWTPYNDPVFQGICPQWLREEAEWETWMSVIPLVCFNIVEVKRQFNGKQPVPGPSVNVDWFLTTTGRGEDVW</sequence>
<reference evidence="2 3" key="1">
    <citation type="submission" date="2019-01" db="EMBL/GenBank/DDBJ databases">
        <title>Sequencing of cultivated peanut Arachis hypogaea provides insights into genome evolution and oil improvement.</title>
        <authorList>
            <person name="Chen X."/>
        </authorList>
    </citation>
    <scope>NUCLEOTIDE SEQUENCE [LARGE SCALE GENOMIC DNA]</scope>
    <source>
        <strain evidence="3">cv. Fuhuasheng</strain>
        <tissue evidence="2">Leaves</tissue>
    </source>
</reference>
<dbReference type="Pfam" id="PF10536">
    <property type="entry name" value="PMD"/>
    <property type="match status" value="1"/>
</dbReference>
<protein>
    <recommendedName>
        <fullName evidence="1">Aminotransferase-like plant mobile domain-containing protein</fullName>
    </recommendedName>
</protein>
<dbReference type="InterPro" id="IPR044824">
    <property type="entry name" value="MAIN-like"/>
</dbReference>
<dbReference type="AlphaFoldDB" id="A0A444XTY6"/>
<proteinExistence type="predicted"/>
<dbReference type="Proteomes" id="UP000289738">
    <property type="component" value="Chromosome B09"/>
</dbReference>
<accession>A0A444XTY6</accession>
<dbReference type="EMBL" id="SDMP01000019">
    <property type="protein sequence ID" value="RYQ93247.1"/>
    <property type="molecule type" value="Genomic_DNA"/>
</dbReference>
<dbReference type="PANTHER" id="PTHR46033:SF8">
    <property type="entry name" value="PROTEIN MAINTENANCE OF MERISTEMS-LIKE"/>
    <property type="match status" value="1"/>
</dbReference>
<dbReference type="PANTHER" id="PTHR46033">
    <property type="entry name" value="PROTEIN MAIN-LIKE 2"/>
    <property type="match status" value="1"/>
</dbReference>
<name>A0A444XTY6_ARAHY</name>
<dbReference type="GO" id="GO:0010073">
    <property type="term" value="P:meristem maintenance"/>
    <property type="evidence" value="ECO:0007669"/>
    <property type="project" value="InterPro"/>
</dbReference>
<gene>
    <name evidence="2" type="ORF">Ahy_B09g099517</name>
</gene>
<evidence type="ECO:0000313" key="3">
    <source>
        <dbReference type="Proteomes" id="UP000289738"/>
    </source>
</evidence>
<dbReference type="InterPro" id="IPR019557">
    <property type="entry name" value="AminoTfrase-like_pln_mobile"/>
</dbReference>
<evidence type="ECO:0000259" key="1">
    <source>
        <dbReference type="Pfam" id="PF10536"/>
    </source>
</evidence>